<accession>A0ABN5T5S6</accession>
<name>A0ABN5T5S6_9FLAO</name>
<evidence type="ECO:0000259" key="1">
    <source>
        <dbReference type="PROSITE" id="PS51781"/>
    </source>
</evidence>
<dbReference type="Pfam" id="PF08239">
    <property type="entry name" value="SH3_3"/>
    <property type="match status" value="1"/>
</dbReference>
<evidence type="ECO:0000313" key="3">
    <source>
        <dbReference type="Proteomes" id="UP000269693"/>
    </source>
</evidence>
<protein>
    <submittedName>
        <fullName evidence="2">SH3 domain-containing protein</fullName>
    </submittedName>
</protein>
<dbReference type="InterPro" id="IPR003646">
    <property type="entry name" value="SH3-like_bac-type"/>
</dbReference>
<reference evidence="2 3" key="1">
    <citation type="submission" date="2018-09" db="EMBL/GenBank/DDBJ databases">
        <title>Insights into the microbiota of Asian seabass (Lates calcarifer) with tenacibaculosis symptoms and description of sp. nov. Tenacibaculum singaporense.</title>
        <authorList>
            <person name="Miyake S."/>
            <person name="Soh M."/>
            <person name="Azman M.N."/>
            <person name="Ngoh S.Y."/>
            <person name="Orban L."/>
            <person name="Seedorf H."/>
        </authorList>
    </citation>
    <scope>NUCLEOTIDE SEQUENCE [LARGE SCALE GENOMIC DNA]</scope>
    <source>
        <strain evidence="2 3">DSM 13764</strain>
    </source>
</reference>
<dbReference type="EMBL" id="CP032544">
    <property type="protein sequence ID" value="AZJ32558.1"/>
    <property type="molecule type" value="Genomic_DNA"/>
</dbReference>
<organism evidence="2 3">
    <name type="scientific">Tenacibaculum mesophilum</name>
    <dbReference type="NCBI Taxonomy" id="104268"/>
    <lineage>
        <taxon>Bacteria</taxon>
        <taxon>Pseudomonadati</taxon>
        <taxon>Bacteroidota</taxon>
        <taxon>Flavobacteriia</taxon>
        <taxon>Flavobacteriales</taxon>
        <taxon>Flavobacteriaceae</taxon>
        <taxon>Tenacibaculum</taxon>
    </lineage>
</organism>
<feature type="domain" description="SH3b" evidence="1">
    <location>
        <begin position="222"/>
        <end position="286"/>
    </location>
</feature>
<dbReference type="PROSITE" id="PS51781">
    <property type="entry name" value="SH3B"/>
    <property type="match status" value="1"/>
</dbReference>
<dbReference type="Gene3D" id="2.30.30.40">
    <property type="entry name" value="SH3 Domains"/>
    <property type="match status" value="1"/>
</dbReference>
<keyword evidence="3" id="KW-1185">Reference proteome</keyword>
<sequence>MNDVIDDFLNTEVPYSEDETSVDLTDVFTNNTVPYIGFIGESKRKIDFFITLIKRDTINNNRYLIEGQTKVYSEITRNFKGELLLEKQYKFSKKLDEEVSYSDIILKQGFSILTYELKEDNNLDNRGVFKGKLMVSWYQDTDNNINYDDTLDYIPSYANCYFFGSWINKDKNEKILTAWSHYRIPCSGDLDIGAAEFSPNPKYYNQGWKLYSSEEETINPNSEFAKIVDKDGYVNMREKNNTTSKILSQIQSGKLVEILEQKDEWWLVLYDNKKGYIHKSRLRLVK</sequence>
<dbReference type="Proteomes" id="UP000269693">
    <property type="component" value="Chromosome"/>
</dbReference>
<gene>
    <name evidence="2" type="ORF">D6200_08340</name>
</gene>
<proteinExistence type="predicted"/>
<evidence type="ECO:0000313" key="2">
    <source>
        <dbReference type="EMBL" id="AZJ32558.1"/>
    </source>
</evidence>